<dbReference type="Proteomes" id="UP000058074">
    <property type="component" value="Chromosome"/>
</dbReference>
<dbReference type="EMBL" id="CP012700">
    <property type="protein sequence ID" value="ALH79904.1"/>
    <property type="molecule type" value="Genomic_DNA"/>
</dbReference>
<gene>
    <name evidence="1" type="ORF">AN936_05860</name>
</gene>
<protein>
    <submittedName>
        <fullName evidence="1">Uncharacterized protein</fullName>
    </submittedName>
</protein>
<dbReference type="PATRIC" id="fig|33050.5.peg.1223"/>
<name>A0A0N9UKK2_SPHMC</name>
<accession>A0A0N9UKK2</accession>
<reference evidence="1 2" key="1">
    <citation type="journal article" date="2015" name="Genome Announc.">
        <title>Complete Genome Sequence of Polypropylene Glycol- and Polyethylene Glycol-Degrading Sphingopyxis macrogoltabida Strain EY-1.</title>
        <authorList>
            <person name="Ohtsubo Y."/>
            <person name="Nagata Y."/>
            <person name="Numata M."/>
            <person name="Tsuchikane K."/>
            <person name="Hosoyama A."/>
            <person name="Yamazoe A."/>
            <person name="Tsuda M."/>
            <person name="Fujita N."/>
            <person name="Kawai F."/>
        </authorList>
    </citation>
    <scope>NUCLEOTIDE SEQUENCE [LARGE SCALE GENOMIC DNA]</scope>
    <source>
        <strain evidence="1 2">EY-1</strain>
    </source>
</reference>
<evidence type="ECO:0000313" key="1">
    <source>
        <dbReference type="EMBL" id="ALH79904.1"/>
    </source>
</evidence>
<dbReference type="AlphaFoldDB" id="A0A0N9UKK2"/>
<proteinExistence type="predicted"/>
<organism evidence="1 2">
    <name type="scientific">Sphingopyxis macrogoltabida</name>
    <name type="common">Sphingomonas macrogoltabidus</name>
    <dbReference type="NCBI Taxonomy" id="33050"/>
    <lineage>
        <taxon>Bacteria</taxon>
        <taxon>Pseudomonadati</taxon>
        <taxon>Pseudomonadota</taxon>
        <taxon>Alphaproteobacteria</taxon>
        <taxon>Sphingomonadales</taxon>
        <taxon>Sphingomonadaceae</taxon>
        <taxon>Sphingopyxis</taxon>
    </lineage>
</organism>
<dbReference type="KEGG" id="smag:AN936_05860"/>
<sequence length="140" mass="15014">MDISEPDIVTAWRSASDLLLGNNAPYILTLSASGASEFTAADLRRVDAAARAVRTETPSSVANMLLPAVVERHAGTVAEATEAGLNLFGRGRRRGRKFSQWQHTYFERLVGSSVLGNGTRVEFGDNKLAALIQVASVKVV</sequence>
<dbReference type="RefSeq" id="WP_054587300.1">
    <property type="nucleotide sequence ID" value="NZ_CP012700.1"/>
</dbReference>
<evidence type="ECO:0000313" key="2">
    <source>
        <dbReference type="Proteomes" id="UP000058074"/>
    </source>
</evidence>